<keyword evidence="2" id="KW-1185">Reference proteome</keyword>
<proteinExistence type="predicted"/>
<evidence type="ECO:0000313" key="1">
    <source>
        <dbReference type="EMBL" id="PQB03141.1"/>
    </source>
</evidence>
<reference evidence="1 2" key="1">
    <citation type="submission" date="2016-11" db="EMBL/GenBank/DDBJ databases">
        <title>Trade-off between light-utilization and light-protection in marine flavobacteria.</title>
        <authorList>
            <person name="Kumagai Y."/>
        </authorList>
    </citation>
    <scope>NUCLEOTIDE SEQUENCE [LARGE SCALE GENOMIC DNA]</scope>
    <source>
        <strain evidence="1 2">ATCC 700397</strain>
    </source>
</reference>
<sequence length="154" mass="17926">MNKKLLNKGVHSLFNILGTLLFTLILIPQNIAAQKSMSDQDQIITKCITIEQLEAKIPVDVKAQMSEYYILNSGIKFYFSSTFEISNKKTSLISKGEISLNKPYFLFHTLNIDNEKAFVRYYFIYSYNDVETTVPITIEFVKNNFLWQILNYKI</sequence>
<evidence type="ECO:0000313" key="2">
    <source>
        <dbReference type="Proteomes" id="UP000239522"/>
    </source>
</evidence>
<dbReference type="OrthoDB" id="1179597at2"/>
<accession>A0A2S7KKL8</accession>
<comment type="caution">
    <text evidence="1">The sequence shown here is derived from an EMBL/GenBank/DDBJ whole genome shotgun (WGS) entry which is preliminary data.</text>
</comment>
<organism evidence="1 2">
    <name type="scientific">Polaribacter filamentus</name>
    <dbReference type="NCBI Taxonomy" id="53483"/>
    <lineage>
        <taxon>Bacteria</taxon>
        <taxon>Pseudomonadati</taxon>
        <taxon>Bacteroidota</taxon>
        <taxon>Flavobacteriia</taxon>
        <taxon>Flavobacteriales</taxon>
        <taxon>Flavobacteriaceae</taxon>
    </lineage>
</organism>
<protein>
    <submittedName>
        <fullName evidence="1">Uncharacterized protein</fullName>
    </submittedName>
</protein>
<dbReference type="RefSeq" id="WP_104811076.1">
    <property type="nucleotide sequence ID" value="NZ_MQUA01000014.1"/>
</dbReference>
<dbReference type="EMBL" id="MQUA01000014">
    <property type="protein sequence ID" value="PQB03141.1"/>
    <property type="molecule type" value="Genomic_DNA"/>
</dbReference>
<name>A0A2S7KKL8_9FLAO</name>
<gene>
    <name evidence="1" type="ORF">BST83_17610</name>
</gene>
<dbReference type="Proteomes" id="UP000239522">
    <property type="component" value="Unassembled WGS sequence"/>
</dbReference>
<dbReference type="AlphaFoldDB" id="A0A2S7KKL8"/>